<gene>
    <name evidence="4" type="ORF">FHS18_003739</name>
</gene>
<evidence type="ECO:0000313" key="4">
    <source>
        <dbReference type="EMBL" id="MBB3111671.1"/>
    </source>
</evidence>
<dbReference type="InterPro" id="IPR002241">
    <property type="entry name" value="Glyco_hydro_27"/>
</dbReference>
<evidence type="ECO:0008006" key="6">
    <source>
        <dbReference type="Google" id="ProtNLM"/>
    </source>
</evidence>
<protein>
    <recommendedName>
        <fullName evidence="6">Alpha-galactosidase</fullName>
    </recommendedName>
</protein>
<dbReference type="SUPFAM" id="SSF51445">
    <property type="entry name" value="(Trans)glycosidases"/>
    <property type="match status" value="1"/>
</dbReference>
<dbReference type="PANTHER" id="PTHR11452:SF75">
    <property type="entry name" value="ALPHA-GALACTOSIDASE MEL1"/>
    <property type="match status" value="1"/>
</dbReference>
<dbReference type="AlphaFoldDB" id="A0A7W5FNT4"/>
<comment type="caution">
    <text evidence="4">The sequence shown here is derived from an EMBL/GenBank/DDBJ whole genome shotgun (WGS) entry which is preliminary data.</text>
</comment>
<keyword evidence="2" id="KW-0378">Hydrolase</keyword>
<evidence type="ECO:0000256" key="2">
    <source>
        <dbReference type="ARBA" id="ARBA00022801"/>
    </source>
</evidence>
<organism evidence="4 5">
    <name type="scientific">Paenibacillus phyllosphaerae</name>
    <dbReference type="NCBI Taxonomy" id="274593"/>
    <lineage>
        <taxon>Bacteria</taxon>
        <taxon>Bacillati</taxon>
        <taxon>Bacillota</taxon>
        <taxon>Bacilli</taxon>
        <taxon>Bacillales</taxon>
        <taxon>Paenibacillaceae</taxon>
        <taxon>Paenibacillus</taxon>
    </lineage>
</organism>
<keyword evidence="5" id="KW-1185">Reference proteome</keyword>
<dbReference type="InterPro" id="IPR013785">
    <property type="entry name" value="Aldolase_TIM"/>
</dbReference>
<keyword evidence="3" id="KW-0326">Glycosidase</keyword>
<dbReference type="Gene3D" id="3.20.20.70">
    <property type="entry name" value="Aldolase class I"/>
    <property type="match status" value="1"/>
</dbReference>
<sequence length="684" mass="75531">MSKDVATTSVQTTIGLDAVTADNGIVRLAISLTDGTYELAWQNGDRITGASGAVKLDSGLRHTTDYAQHLATVAPTDEALGRGATVTVTHEAAGYPTMEQQFTVYEQTPFVTVRLTVRELNTTVQTNYIAPVFVTADAGGSLQAAADGEALRALLIPFDNDKWVRYESIELPGSVESYEASAIYDAVTRRGLVVGSLTHDTWKTGLRIAGDTASAANWLEVFGGAAGELTRDSITHSEVIGDTVTSPLIFIGSYDDYREGLEAFGKANAKVTPALAWEGGVPFGWNSWSAAADKLDYDLYVKTSDFLHGIRNDFHNEGVVYINFDSFWTSLSEEQLTDAVAHVNANGQKAGIYWTPFTFWGNNFDQAVEGTDGAYAYRDLLLRDRAGNVLPSLDGGLSIDPTHPGNLLRTEYHLSRFVEWGFEYVKLDFLGHGAVEGKHYNTSIQTGIQAYNFGMAVIRDRLAPELIGRPFHINLSIAPLFPYQYGHSRRISCDAFGLIADTEYMLNALTNGWWMNDALYRFNDPDHTVLYKSFNQESTAYHEGRSRLTASVVAGTVMLMGDDFRNEEARKRAEEWLSNQDVLRLARKGQTFVPVEGNSSAGASDLFLLRTLEDDAVIVYLAVFNYDRERKAERAIALDRIGLSPKTERFAIQELWSGEAYSVSSGFRVELEPMESKLIRIAEE</sequence>
<reference evidence="4 5" key="1">
    <citation type="submission" date="2020-08" db="EMBL/GenBank/DDBJ databases">
        <title>Genomic Encyclopedia of Type Strains, Phase III (KMG-III): the genomes of soil and plant-associated and newly described type strains.</title>
        <authorList>
            <person name="Whitman W."/>
        </authorList>
    </citation>
    <scope>NUCLEOTIDE SEQUENCE [LARGE SCALE GENOMIC DNA]</scope>
    <source>
        <strain evidence="4 5">CECT 5862</strain>
    </source>
</reference>
<dbReference type="EMBL" id="JACHXK010000008">
    <property type="protein sequence ID" value="MBB3111671.1"/>
    <property type="molecule type" value="Genomic_DNA"/>
</dbReference>
<evidence type="ECO:0000256" key="3">
    <source>
        <dbReference type="ARBA" id="ARBA00023295"/>
    </source>
</evidence>
<name>A0A7W5FNT4_9BACL</name>
<dbReference type="GO" id="GO:0005975">
    <property type="term" value="P:carbohydrate metabolic process"/>
    <property type="evidence" value="ECO:0007669"/>
    <property type="project" value="InterPro"/>
</dbReference>
<accession>A0A7W5FNT4</accession>
<dbReference type="Proteomes" id="UP000570361">
    <property type="component" value="Unassembled WGS sequence"/>
</dbReference>
<proteinExistence type="inferred from homology"/>
<dbReference type="InterPro" id="IPR017853">
    <property type="entry name" value="GH"/>
</dbReference>
<evidence type="ECO:0000313" key="5">
    <source>
        <dbReference type="Proteomes" id="UP000570361"/>
    </source>
</evidence>
<dbReference type="GO" id="GO:0004553">
    <property type="term" value="F:hydrolase activity, hydrolyzing O-glycosyl compounds"/>
    <property type="evidence" value="ECO:0007669"/>
    <property type="project" value="InterPro"/>
</dbReference>
<dbReference type="RefSeq" id="WP_183601537.1">
    <property type="nucleotide sequence ID" value="NZ_JACHXK010000008.1"/>
</dbReference>
<dbReference type="PANTHER" id="PTHR11452">
    <property type="entry name" value="ALPHA-GALACTOSIDASE/ALPHA-N-ACETYLGALACTOSAMINIDASE"/>
    <property type="match status" value="1"/>
</dbReference>
<comment type="similarity">
    <text evidence="1">Belongs to the glycosyl hydrolase 27 family.</text>
</comment>
<evidence type="ECO:0000256" key="1">
    <source>
        <dbReference type="ARBA" id="ARBA00009743"/>
    </source>
</evidence>